<evidence type="ECO:0000313" key="7">
    <source>
        <dbReference type="Proteomes" id="UP000727407"/>
    </source>
</evidence>
<comment type="subcellular location">
    <subcellularLocation>
        <location evidence="1">Membrane</location>
    </subcellularLocation>
</comment>
<dbReference type="PANTHER" id="PTHR11860:SF118">
    <property type="entry name" value="CMRF35-LIKE MOLECULE 3-RELATED"/>
    <property type="match status" value="1"/>
</dbReference>
<keyword evidence="3 4" id="KW-0472">Membrane</keyword>
<reference evidence="6" key="1">
    <citation type="submission" date="2020-07" db="EMBL/GenBank/DDBJ databases">
        <title>Clarias magur genome sequencing, assembly and annotation.</title>
        <authorList>
            <person name="Kushwaha B."/>
            <person name="Kumar R."/>
            <person name="Das P."/>
            <person name="Joshi C.G."/>
            <person name="Kumar D."/>
            <person name="Nagpure N.S."/>
            <person name="Pandey M."/>
            <person name="Agarwal S."/>
            <person name="Srivastava S."/>
            <person name="Singh M."/>
            <person name="Sahoo L."/>
            <person name="Jayasankar P."/>
            <person name="Meher P.K."/>
            <person name="Koringa P.G."/>
            <person name="Iquebal M.A."/>
            <person name="Das S.P."/>
            <person name="Bit A."/>
            <person name="Patnaik S."/>
            <person name="Patel N."/>
            <person name="Shah T.M."/>
            <person name="Hinsu A."/>
            <person name="Jena J.K."/>
        </authorList>
    </citation>
    <scope>NUCLEOTIDE SEQUENCE</scope>
    <source>
        <strain evidence="6">CIFAMagur01</strain>
        <tissue evidence="6">Testis</tissue>
    </source>
</reference>
<proteinExistence type="predicted"/>
<dbReference type="AlphaFoldDB" id="A0A8J4UT70"/>
<feature type="domain" description="Immunoglobulin" evidence="5">
    <location>
        <begin position="163"/>
        <end position="263"/>
    </location>
</feature>
<evidence type="ECO:0000256" key="4">
    <source>
        <dbReference type="SAM" id="Phobius"/>
    </source>
</evidence>
<dbReference type="PANTHER" id="PTHR11860">
    <property type="entry name" value="POLYMERIC-IMMUNOGLOBULIN RECEPTOR"/>
    <property type="match status" value="1"/>
</dbReference>
<feature type="domain" description="Immunoglobulin" evidence="5">
    <location>
        <begin position="6"/>
        <end position="106"/>
    </location>
</feature>
<dbReference type="InterPro" id="IPR003599">
    <property type="entry name" value="Ig_sub"/>
</dbReference>
<dbReference type="InterPro" id="IPR036179">
    <property type="entry name" value="Ig-like_dom_sf"/>
</dbReference>
<gene>
    <name evidence="6" type="ORF">DAT39_007556</name>
</gene>
<dbReference type="Pfam" id="PF07686">
    <property type="entry name" value="V-set"/>
    <property type="match status" value="3"/>
</dbReference>
<dbReference type="GO" id="GO:0005886">
    <property type="term" value="C:plasma membrane"/>
    <property type="evidence" value="ECO:0007669"/>
    <property type="project" value="TreeGrafter"/>
</dbReference>
<dbReference type="GO" id="GO:0004888">
    <property type="term" value="F:transmembrane signaling receptor activity"/>
    <property type="evidence" value="ECO:0007669"/>
    <property type="project" value="TreeGrafter"/>
</dbReference>
<dbReference type="InterPro" id="IPR013106">
    <property type="entry name" value="Ig_V-set"/>
</dbReference>
<dbReference type="InterPro" id="IPR050671">
    <property type="entry name" value="CD300_family_receptors"/>
</dbReference>
<dbReference type="OrthoDB" id="9805957at2759"/>
<feature type="transmembrane region" description="Helical" evidence="4">
    <location>
        <begin position="323"/>
        <end position="345"/>
    </location>
</feature>
<dbReference type="Proteomes" id="UP000727407">
    <property type="component" value="Unassembled WGS sequence"/>
</dbReference>
<dbReference type="Gene3D" id="2.60.40.10">
    <property type="entry name" value="Immunoglobulins"/>
    <property type="match status" value="3"/>
</dbReference>
<keyword evidence="2 4" id="KW-0812">Transmembrane</keyword>
<dbReference type="SUPFAM" id="SSF48726">
    <property type="entry name" value="Immunoglobulin"/>
    <property type="match status" value="3"/>
</dbReference>
<keyword evidence="7" id="KW-1185">Reference proteome</keyword>
<evidence type="ECO:0000256" key="3">
    <source>
        <dbReference type="ARBA" id="ARBA00023136"/>
    </source>
</evidence>
<evidence type="ECO:0000313" key="6">
    <source>
        <dbReference type="EMBL" id="KAF5902705.1"/>
    </source>
</evidence>
<name>A0A8J4UT70_CLAMG</name>
<evidence type="ECO:0000256" key="1">
    <source>
        <dbReference type="ARBA" id="ARBA00004370"/>
    </source>
</evidence>
<dbReference type="InterPro" id="IPR013783">
    <property type="entry name" value="Ig-like_fold"/>
</dbReference>
<evidence type="ECO:0000259" key="5">
    <source>
        <dbReference type="SMART" id="SM00409"/>
    </source>
</evidence>
<feature type="transmembrane region" description="Helical" evidence="4">
    <location>
        <begin position="550"/>
        <end position="573"/>
    </location>
</feature>
<evidence type="ECO:0000256" key="2">
    <source>
        <dbReference type="ARBA" id="ARBA00022692"/>
    </source>
</evidence>
<feature type="transmembrane region" description="Helical" evidence="4">
    <location>
        <begin position="166"/>
        <end position="188"/>
    </location>
</feature>
<comment type="caution">
    <text evidence="6">The sequence shown here is derived from an EMBL/GenBank/DDBJ whole genome shotgun (WGS) entry which is preliminary data.</text>
</comment>
<keyword evidence="4" id="KW-1133">Transmembrane helix</keyword>
<dbReference type="SMART" id="SM00409">
    <property type="entry name" value="IG"/>
    <property type="match status" value="3"/>
</dbReference>
<accession>A0A8J4UT70</accession>
<organism evidence="6 7">
    <name type="scientific">Clarias magur</name>
    <name type="common">Asian catfish</name>
    <name type="synonym">Macropteronotus magur</name>
    <dbReference type="NCBI Taxonomy" id="1594786"/>
    <lineage>
        <taxon>Eukaryota</taxon>
        <taxon>Metazoa</taxon>
        <taxon>Chordata</taxon>
        <taxon>Craniata</taxon>
        <taxon>Vertebrata</taxon>
        <taxon>Euteleostomi</taxon>
        <taxon>Actinopterygii</taxon>
        <taxon>Neopterygii</taxon>
        <taxon>Teleostei</taxon>
        <taxon>Ostariophysi</taxon>
        <taxon>Siluriformes</taxon>
        <taxon>Clariidae</taxon>
        <taxon>Clarias</taxon>
    </lineage>
</organism>
<feature type="non-terminal residue" evidence="6">
    <location>
        <position position="1"/>
    </location>
</feature>
<protein>
    <submittedName>
        <fullName evidence="6">CMRF35-like molecule 5 isoform X5</fullName>
    </submittedName>
</protein>
<feature type="domain" description="Immunoglobulin" evidence="5">
    <location>
        <begin position="391"/>
        <end position="491"/>
    </location>
</feature>
<dbReference type="EMBL" id="QNUK01000085">
    <property type="protein sequence ID" value="KAF5902705.1"/>
    <property type="molecule type" value="Genomic_DNA"/>
</dbReference>
<sequence length="597" mass="64856">MKSKAESVFIGTVGGSVDISCKYPDGYQFTPMYLCRHPCTSSDVLIKIEKTDMVFSKGRYIALNTISMRGFSITIRHLTLKDSGVYYCGVETWGSDKLIKVKLIVSKVPTVSTRSPVSRQIKSSAVTELPLATTVITATADNSSLYEQTWSLTQTQHSLDPHGQELVVGGGVPGLMVCCILAALVILYRNTSSNITSLKPDVPEHQVLHPPPDQGRYNALNTVSVHGFSVTIRHLTLKDSGVYYCGVETWGSDKLIKVKLIVSKVPTVSTRSPVSRQIQSSAVTELSLATTVITATADNSSSYEQTWSLTQTQHSLDPHGQELVICGGVLGLMLCCILAALVILYRKPSSNITSLKPAVPECQVSHPPPDQYDVTVIDNILICVTMKSKAESVFTGTVGGSVDISCKYPDGYQYTPMYLCRHPCTSSDVLIKIEKTDMVFSKGRYSAINTISMRGFSITIRHLKLKDSGVYYCGVETWGSDKLSKVKVNVSEVPSVSTRSPVSRQIQSSAATELPLATTVITATADNSTSCEQTSSQPQTQHYFKPHEQVLVVCGGVLGLILCCILAALVIIYRKTSTNFTSLKPIASEVSHPPTDQ</sequence>